<dbReference type="Proteomes" id="UP000182149">
    <property type="component" value="Unassembled WGS sequence"/>
</dbReference>
<feature type="transmembrane region" description="Helical" evidence="1">
    <location>
        <begin position="6"/>
        <end position="23"/>
    </location>
</feature>
<evidence type="ECO:0000256" key="1">
    <source>
        <dbReference type="SAM" id="Phobius"/>
    </source>
</evidence>
<protein>
    <submittedName>
        <fullName evidence="2">Uncharacterized protein</fullName>
    </submittedName>
</protein>
<keyword evidence="1" id="KW-1133">Transmembrane helix</keyword>
<proteinExistence type="predicted"/>
<evidence type="ECO:0000313" key="2">
    <source>
        <dbReference type="EMBL" id="OJG12286.1"/>
    </source>
</evidence>
<dbReference type="RefSeq" id="WP_071873766.1">
    <property type="nucleotide sequence ID" value="NZ_JBHSHF010000002.1"/>
</dbReference>
<dbReference type="AlphaFoldDB" id="A0A1L8QXS0"/>
<dbReference type="OrthoDB" id="2192873at2"/>
<name>A0A1L8QXS0_9ENTE</name>
<evidence type="ECO:0000313" key="3">
    <source>
        <dbReference type="Proteomes" id="UP000182149"/>
    </source>
</evidence>
<comment type="caution">
    <text evidence="2">The sequence shown here is derived from an EMBL/GenBank/DDBJ whole genome shotgun (WGS) entry which is preliminary data.</text>
</comment>
<organism evidence="2 3">
    <name type="scientific">Enterococcus aquimarinus</name>
    <dbReference type="NCBI Taxonomy" id="328396"/>
    <lineage>
        <taxon>Bacteria</taxon>
        <taxon>Bacillati</taxon>
        <taxon>Bacillota</taxon>
        <taxon>Bacilli</taxon>
        <taxon>Lactobacillales</taxon>
        <taxon>Enterococcaceae</taxon>
        <taxon>Enterococcus</taxon>
    </lineage>
</organism>
<feature type="transmembrane region" description="Helical" evidence="1">
    <location>
        <begin position="35"/>
        <end position="55"/>
    </location>
</feature>
<dbReference type="STRING" id="328396.RU93_GL000216"/>
<keyword evidence="1" id="KW-0472">Membrane</keyword>
<sequence length="159" mass="18466">MDFLTLLLSVFTLILYIYLTLLHKELVFVTKRKSMNSIFFPIFAALLVFSMYLSASSFAELFRGAISALVVLSYIYNNRGLAKNRIVLHSLDNKGVQYEEIDRVVILHNLQSKEIKINFFRKGLRLPLFRFNQSLEELLPFLTKRLKKGTTIDIILNQS</sequence>
<keyword evidence="1" id="KW-0812">Transmembrane</keyword>
<keyword evidence="3" id="KW-1185">Reference proteome</keyword>
<dbReference type="EMBL" id="JXKD01000001">
    <property type="protein sequence ID" value="OJG12286.1"/>
    <property type="molecule type" value="Genomic_DNA"/>
</dbReference>
<feature type="transmembrane region" description="Helical" evidence="1">
    <location>
        <begin position="61"/>
        <end position="77"/>
    </location>
</feature>
<reference evidence="2 3" key="1">
    <citation type="submission" date="2014-12" db="EMBL/GenBank/DDBJ databases">
        <title>Draft genome sequences of 29 type strains of Enterococci.</title>
        <authorList>
            <person name="Zhong Z."/>
            <person name="Sun Z."/>
            <person name="Liu W."/>
            <person name="Zhang W."/>
            <person name="Zhang H."/>
        </authorList>
    </citation>
    <scope>NUCLEOTIDE SEQUENCE [LARGE SCALE GENOMIC DNA]</scope>
    <source>
        <strain evidence="2 3">DSM 17690</strain>
    </source>
</reference>
<gene>
    <name evidence="2" type="ORF">RU93_GL000216</name>
</gene>
<accession>A0A1L8QXS0</accession>